<dbReference type="RefSeq" id="WP_261293039.1">
    <property type="nucleotide sequence ID" value="NZ_JANQBK010000001.1"/>
</dbReference>
<comment type="caution">
    <text evidence="1">The sequence shown here is derived from an EMBL/GenBank/DDBJ whole genome shotgun (WGS) entry which is preliminary data.</text>
</comment>
<dbReference type="SUPFAM" id="SSF69304">
    <property type="entry name" value="Tricorn protease N-terminal domain"/>
    <property type="match status" value="1"/>
</dbReference>
<organism evidence="1 2">
    <name type="scientific">Sphingomonas hylomeconis</name>
    <dbReference type="NCBI Taxonomy" id="1395958"/>
    <lineage>
        <taxon>Bacteria</taxon>
        <taxon>Pseudomonadati</taxon>
        <taxon>Pseudomonadota</taxon>
        <taxon>Alphaproteobacteria</taxon>
        <taxon>Sphingomonadales</taxon>
        <taxon>Sphingomonadaceae</taxon>
        <taxon>Sphingomonas</taxon>
    </lineage>
</organism>
<gene>
    <name evidence="1" type="ORF">ACFONA_13045</name>
</gene>
<name>A0ABV7SXQ8_9SPHN</name>
<protein>
    <submittedName>
        <fullName evidence="1">Uncharacterized protein</fullName>
    </submittedName>
</protein>
<proteinExistence type="predicted"/>
<reference evidence="2" key="1">
    <citation type="journal article" date="2019" name="Int. J. Syst. Evol. Microbiol.">
        <title>The Global Catalogue of Microorganisms (GCM) 10K type strain sequencing project: providing services to taxonomists for standard genome sequencing and annotation.</title>
        <authorList>
            <consortium name="The Broad Institute Genomics Platform"/>
            <consortium name="The Broad Institute Genome Sequencing Center for Infectious Disease"/>
            <person name="Wu L."/>
            <person name="Ma J."/>
        </authorList>
    </citation>
    <scope>NUCLEOTIDE SEQUENCE [LARGE SCALE GENOMIC DNA]</scope>
    <source>
        <strain evidence="2">KCTC 42739</strain>
    </source>
</reference>
<dbReference type="Proteomes" id="UP001595713">
    <property type="component" value="Unassembled WGS sequence"/>
</dbReference>
<dbReference type="EMBL" id="JBHRXP010000007">
    <property type="protein sequence ID" value="MFC3581091.1"/>
    <property type="molecule type" value="Genomic_DNA"/>
</dbReference>
<accession>A0ABV7SXQ8</accession>
<evidence type="ECO:0000313" key="1">
    <source>
        <dbReference type="EMBL" id="MFC3581091.1"/>
    </source>
</evidence>
<sequence length="577" mass="59951">MSKIANLPEVAAPDGTETVVILKDGVAKRSLLSSLVSAALVPFVNLARNYANASTDAAIPGAVDPADRGAKYWSLSAWAARAGAEAAAASADWKNAIKPVGLEGKILWGISRADDDGLGERLALFVDIAGVMRPSAIALPAGSVTGASLDLDLSARTLQPIAPEGRILWAVEVPDADGLGSRMPLYVTDDGVAHAGNMAVSQADYLSNPALAISPNWIVGQKAMGDGTITLRSVSRNGGRVVDLVTGDKATSPVFTPDGAKVIYRSAASATYMVVSPDGTSTAPLRLTPRLTNMFWLGHSIVEQGLPAAFQTKTGIVSTNGGISGQRPEDIGYRFGQEFAITVTGNSIPGSGAVTLAQPASTAAVNRGPFANTAAARSMVVTVAGVRCILRGPVNAPYTIERETAGDAIAVAPGTLIAADLTGIADQMIYVRLMRNAMTDLAAIGVAVNAIKAAVAKHSYNPRIIWSGELPIAGPVGHAQAERLGSANRASYEAANAYLLSLVGPDSYYDPLPYMQSDACFAALGLTKDADDLADIAAGVAPRRFMNTSESQWLHESNLGRTADVNGIVAKYQRNWS</sequence>
<evidence type="ECO:0000313" key="2">
    <source>
        <dbReference type="Proteomes" id="UP001595713"/>
    </source>
</evidence>
<keyword evidence="2" id="KW-1185">Reference proteome</keyword>